<dbReference type="EMBL" id="KY774314">
    <property type="protein sequence ID" value="ART31607.1"/>
    <property type="molecule type" value="Genomic_DNA"/>
</dbReference>
<name>A0A1Y0B2I5_9LAMI</name>
<proteinExistence type="predicted"/>
<sequence>MEHGNYDFMDRTFPLLFLSAKCLGKSIKQNRRKKREEPVFLF</sequence>
<gene>
    <name evidence="1" type="ORF">AEK19_MT1413</name>
</gene>
<accession>A0A1Y0B2I5</accession>
<dbReference type="AlphaFoldDB" id="A0A1Y0B2I5"/>
<keyword evidence="1" id="KW-0496">Mitochondrion</keyword>
<geneLocation type="mitochondrion" evidence="1"/>
<evidence type="ECO:0000313" key="1">
    <source>
        <dbReference type="EMBL" id="ART31607.1"/>
    </source>
</evidence>
<organism evidence="1">
    <name type="scientific">Utricularia reniformis</name>
    <dbReference type="NCBI Taxonomy" id="192314"/>
    <lineage>
        <taxon>Eukaryota</taxon>
        <taxon>Viridiplantae</taxon>
        <taxon>Streptophyta</taxon>
        <taxon>Embryophyta</taxon>
        <taxon>Tracheophyta</taxon>
        <taxon>Spermatophyta</taxon>
        <taxon>Magnoliopsida</taxon>
        <taxon>eudicotyledons</taxon>
        <taxon>Gunneridae</taxon>
        <taxon>Pentapetalae</taxon>
        <taxon>asterids</taxon>
        <taxon>lamiids</taxon>
        <taxon>Lamiales</taxon>
        <taxon>Lentibulariaceae</taxon>
        <taxon>Utricularia</taxon>
    </lineage>
</organism>
<reference evidence="1" key="1">
    <citation type="submission" date="2017-03" db="EMBL/GenBank/DDBJ databases">
        <title>The mitochondrial genome of the carnivorous plant Utricularia reniformis (Lentibulariaceae): structure, comparative analysis and evolutionary landmarks.</title>
        <authorList>
            <person name="Silva S.R."/>
            <person name="Alvarenga D.O."/>
            <person name="Michael T.P."/>
            <person name="Miranda V.F.O."/>
            <person name="Varani A.M."/>
        </authorList>
    </citation>
    <scope>NUCLEOTIDE SEQUENCE</scope>
</reference>
<protein>
    <submittedName>
        <fullName evidence="1">Uncharacterized protein</fullName>
    </submittedName>
</protein>